<dbReference type="GO" id="GO:0004521">
    <property type="term" value="F:RNA endonuclease activity"/>
    <property type="evidence" value="ECO:0007669"/>
    <property type="project" value="InterPro"/>
</dbReference>
<dbReference type="SUPFAM" id="SSF53933">
    <property type="entry name" value="Microbial ribonucleases"/>
    <property type="match status" value="1"/>
</dbReference>
<dbReference type="InterPro" id="IPR001887">
    <property type="entry name" value="Barnase"/>
</dbReference>
<dbReference type="PRINTS" id="PR00117">
    <property type="entry name" value="BARNASE"/>
</dbReference>
<keyword evidence="6 8" id="KW-0378">Hydrolase</keyword>
<accession>C0BYV6</accession>
<dbReference type="Pfam" id="PF00545">
    <property type="entry name" value="Ribonuclease"/>
    <property type="match status" value="1"/>
</dbReference>
<feature type="chain" id="PRO_5038452054" description="Ribonuclease" evidence="7">
    <location>
        <begin position="36"/>
        <end position="177"/>
    </location>
</feature>
<evidence type="ECO:0000313" key="9">
    <source>
        <dbReference type="Proteomes" id="UP000004893"/>
    </source>
</evidence>
<proteinExistence type="inferred from homology"/>
<comment type="similarity">
    <text evidence="2">Belongs to the ribonuclease N1/T1 family.</text>
</comment>
<evidence type="ECO:0000256" key="6">
    <source>
        <dbReference type="ARBA" id="ARBA00022801"/>
    </source>
</evidence>
<dbReference type="AlphaFoldDB" id="C0BYV6"/>
<sequence>MNISDPCEQKGRTMSRKLRCLAGVLVLLFCLTAGGCGGADDYGISAGGAGQETGDRGNTVKVEESGEYTSKEEVAAYIHTYGHLPDNYITKREAKALGWDSRKGNLDEAAPGKSIGGDPFGNYEGLLPEKPGRKYYECDIGGDGGYRGAERIVYSDDGLVYYTEDHYESFDLLYEGK</sequence>
<keyword evidence="7" id="KW-0732">Signal</keyword>
<reference evidence="8" key="2">
    <citation type="submission" date="2013-06" db="EMBL/GenBank/DDBJ databases">
        <title>Draft genome sequence of Clostridium hylemonae (DSM 15053).</title>
        <authorList>
            <person name="Sudarsanam P."/>
            <person name="Ley R."/>
            <person name="Guruge J."/>
            <person name="Turnbaugh P.J."/>
            <person name="Mahowald M."/>
            <person name="Liep D."/>
            <person name="Gordon J."/>
        </authorList>
    </citation>
    <scope>NUCLEOTIDE SEQUENCE</scope>
    <source>
        <strain evidence="8">DSM 15053</strain>
    </source>
</reference>
<keyword evidence="5" id="KW-0540">Nuclease</keyword>
<protein>
    <recommendedName>
        <fullName evidence="3">Ribonuclease</fullName>
    </recommendedName>
</protein>
<dbReference type="Proteomes" id="UP000004893">
    <property type="component" value="Unassembled WGS sequence"/>
</dbReference>
<dbReference type="GO" id="GO:0003723">
    <property type="term" value="F:RNA binding"/>
    <property type="evidence" value="ECO:0007669"/>
    <property type="project" value="InterPro"/>
</dbReference>
<evidence type="ECO:0000256" key="1">
    <source>
        <dbReference type="ARBA" id="ARBA00004613"/>
    </source>
</evidence>
<evidence type="ECO:0000256" key="2">
    <source>
        <dbReference type="ARBA" id="ARBA00009006"/>
    </source>
</evidence>
<dbReference type="InterPro" id="IPR000026">
    <property type="entry name" value="N1-like"/>
</dbReference>
<dbReference type="HOGENOM" id="CLU_104572_1_0_9"/>
<evidence type="ECO:0000256" key="7">
    <source>
        <dbReference type="SAM" id="SignalP"/>
    </source>
</evidence>
<dbReference type="InterPro" id="IPR016191">
    <property type="entry name" value="Ribonuclease/ribotoxin"/>
</dbReference>
<reference evidence="8" key="1">
    <citation type="submission" date="2009-02" db="EMBL/GenBank/DDBJ databases">
        <authorList>
            <person name="Fulton L."/>
            <person name="Clifton S."/>
            <person name="Fulton B."/>
            <person name="Xu J."/>
            <person name="Minx P."/>
            <person name="Pepin K.H."/>
            <person name="Johnson M."/>
            <person name="Bhonagiri V."/>
            <person name="Nash W.E."/>
            <person name="Mardis E.R."/>
            <person name="Wilson R.K."/>
        </authorList>
    </citation>
    <scope>NUCLEOTIDE SEQUENCE [LARGE SCALE GENOMIC DNA]</scope>
    <source>
        <strain evidence="8">DSM 15053</strain>
    </source>
</reference>
<comment type="subcellular location">
    <subcellularLocation>
        <location evidence="1">Secreted</location>
    </subcellularLocation>
</comment>
<organism evidence="8 9">
    <name type="scientific">[Clostridium] hylemonae DSM 15053</name>
    <dbReference type="NCBI Taxonomy" id="553973"/>
    <lineage>
        <taxon>Bacteria</taxon>
        <taxon>Bacillati</taxon>
        <taxon>Bacillota</taxon>
        <taxon>Clostridia</taxon>
        <taxon>Lachnospirales</taxon>
        <taxon>Lachnospiraceae</taxon>
    </lineage>
</organism>
<dbReference type="GO" id="GO:0016787">
    <property type="term" value="F:hydrolase activity"/>
    <property type="evidence" value="ECO:0007669"/>
    <property type="project" value="UniProtKB-KW"/>
</dbReference>
<evidence type="ECO:0000256" key="4">
    <source>
        <dbReference type="ARBA" id="ARBA00022525"/>
    </source>
</evidence>
<feature type="signal peptide" evidence="7">
    <location>
        <begin position="1"/>
        <end position="35"/>
    </location>
</feature>
<keyword evidence="9" id="KW-1185">Reference proteome</keyword>
<gene>
    <name evidence="8" type="ORF">CLOHYLEM_04995</name>
</gene>
<keyword evidence="4" id="KW-0964">Secreted</keyword>
<evidence type="ECO:0000256" key="5">
    <source>
        <dbReference type="ARBA" id="ARBA00022722"/>
    </source>
</evidence>
<evidence type="ECO:0000256" key="3">
    <source>
        <dbReference type="ARBA" id="ARBA00022214"/>
    </source>
</evidence>
<dbReference type="GO" id="GO:0005576">
    <property type="term" value="C:extracellular region"/>
    <property type="evidence" value="ECO:0007669"/>
    <property type="project" value="UniProtKB-SubCell"/>
</dbReference>
<name>C0BYV6_9FIRM</name>
<comment type="caution">
    <text evidence="8">The sequence shown here is derived from an EMBL/GenBank/DDBJ whole genome shotgun (WGS) entry which is preliminary data.</text>
</comment>
<dbReference type="Gene3D" id="3.10.450.30">
    <property type="entry name" value="Microbial ribonucleases"/>
    <property type="match status" value="1"/>
</dbReference>
<dbReference type="eggNOG" id="COG4290">
    <property type="taxonomic scope" value="Bacteria"/>
</dbReference>
<dbReference type="EMBL" id="ABYI02000018">
    <property type="protein sequence ID" value="EEG75034.1"/>
    <property type="molecule type" value="Genomic_DNA"/>
</dbReference>
<evidence type="ECO:0000313" key="8">
    <source>
        <dbReference type="EMBL" id="EEG75034.1"/>
    </source>
</evidence>
<dbReference type="STRING" id="553973.CLOHYLEM_04995"/>